<dbReference type="GO" id="GO:0016853">
    <property type="term" value="F:isomerase activity"/>
    <property type="evidence" value="ECO:0007669"/>
    <property type="project" value="UniProtKB-KW"/>
</dbReference>
<dbReference type="InterPro" id="IPR036237">
    <property type="entry name" value="Xyl_isomerase-like_sf"/>
</dbReference>
<evidence type="ECO:0000313" key="3">
    <source>
        <dbReference type="Proteomes" id="UP000787635"/>
    </source>
</evidence>
<dbReference type="PANTHER" id="PTHR12110">
    <property type="entry name" value="HYDROXYPYRUVATE ISOMERASE"/>
    <property type="match status" value="1"/>
</dbReference>
<accession>A0ABX1E3C7</accession>
<organism evidence="2 3">
    <name type="scientific">Falsiroseomonas selenitidurans</name>
    <dbReference type="NCBI Taxonomy" id="2716335"/>
    <lineage>
        <taxon>Bacteria</taxon>
        <taxon>Pseudomonadati</taxon>
        <taxon>Pseudomonadota</taxon>
        <taxon>Alphaproteobacteria</taxon>
        <taxon>Acetobacterales</taxon>
        <taxon>Roseomonadaceae</taxon>
        <taxon>Falsiroseomonas</taxon>
    </lineage>
</organism>
<dbReference type="InterPro" id="IPR013022">
    <property type="entry name" value="Xyl_isomerase-like_TIM-brl"/>
</dbReference>
<dbReference type="RefSeq" id="WP_168029899.1">
    <property type="nucleotide sequence ID" value="NZ_JAAVNE010000013.1"/>
</dbReference>
<dbReference type="Proteomes" id="UP000787635">
    <property type="component" value="Unassembled WGS sequence"/>
</dbReference>
<dbReference type="PANTHER" id="PTHR12110:SF52">
    <property type="entry name" value="XYLOSE ISOMERASE"/>
    <property type="match status" value="1"/>
</dbReference>
<reference evidence="2 3" key="1">
    <citation type="submission" date="2020-03" db="EMBL/GenBank/DDBJ databases">
        <title>Roseomonas selenitidurans sp. nov. isolated from urban soil.</title>
        <authorList>
            <person name="Liu H."/>
        </authorList>
    </citation>
    <scope>NUCLEOTIDE SEQUENCE [LARGE SCALE GENOMIC DNA]</scope>
    <source>
        <strain evidence="2 3">BU-1</strain>
    </source>
</reference>
<dbReference type="InterPro" id="IPR050312">
    <property type="entry name" value="IolE/XylAMocC-like"/>
</dbReference>
<keyword evidence="2" id="KW-0413">Isomerase</keyword>
<dbReference type="Gene3D" id="3.20.20.150">
    <property type="entry name" value="Divalent-metal-dependent TIM barrel enzymes"/>
    <property type="match status" value="1"/>
</dbReference>
<dbReference type="EMBL" id="JAAVNE010000013">
    <property type="protein sequence ID" value="NKC31200.1"/>
    <property type="molecule type" value="Genomic_DNA"/>
</dbReference>
<sequence length="283" mass="29064">MSGALGAPERAWLRRLAISLYGAPPDLPVEDFCALLARHGIGGIGLTPPVFAALAPEAIAAMLTRHGLRAASLNSAGYLLHADPAEAAAQAALEARLLATGRLLGAPVNVIPGGLLHTRPGPGGADPAALRAATRRALAGLAARADGAVLALEPMHPMALGLRSVLNQIDAARAALAPLPGFGLTLDLFHSHWDAGLEALLDQAPGLLRVVQICGVDLPADGGPPRRAALDRGQVDVGGFLRALDAAGYGGMLEYEVFWDAMGRPAAEDLVQDAVRGFLSLRG</sequence>
<name>A0ABX1E3C7_9PROT</name>
<evidence type="ECO:0000259" key="1">
    <source>
        <dbReference type="Pfam" id="PF01261"/>
    </source>
</evidence>
<feature type="domain" description="Xylose isomerase-like TIM barrel" evidence="1">
    <location>
        <begin position="34"/>
        <end position="276"/>
    </location>
</feature>
<keyword evidence="3" id="KW-1185">Reference proteome</keyword>
<dbReference type="SUPFAM" id="SSF51658">
    <property type="entry name" value="Xylose isomerase-like"/>
    <property type="match status" value="1"/>
</dbReference>
<dbReference type="Pfam" id="PF01261">
    <property type="entry name" value="AP_endonuc_2"/>
    <property type="match status" value="1"/>
</dbReference>
<protein>
    <submittedName>
        <fullName evidence="2">Sugar phosphate isomerase/epimerase</fullName>
    </submittedName>
</protein>
<gene>
    <name evidence="2" type="ORF">HEQ75_10045</name>
</gene>
<comment type="caution">
    <text evidence="2">The sequence shown here is derived from an EMBL/GenBank/DDBJ whole genome shotgun (WGS) entry which is preliminary data.</text>
</comment>
<evidence type="ECO:0000313" key="2">
    <source>
        <dbReference type="EMBL" id="NKC31200.1"/>
    </source>
</evidence>
<proteinExistence type="predicted"/>